<accession>A0A0L7K9V0</accession>
<reference evidence="3 4" key="1">
    <citation type="submission" date="2006-03" db="EMBL/GenBank/DDBJ databases">
        <title>Annotation of Plasmodium falciparum HB3.</title>
        <authorList>
            <consortium name="The Broad Institute Genome Sequencing Platform"/>
            <person name="Volkman S.K."/>
            <person name="Neafsey D.E."/>
            <person name="Dash A.P."/>
            <person name="Chitnis C.E."/>
            <person name="Hartl D.L."/>
            <person name="Young S.K."/>
            <person name="Zeng Q."/>
            <person name="Koehrsen M."/>
            <person name="Alvarado L."/>
            <person name="Berlin A."/>
            <person name="Borenstein D."/>
            <person name="Chapman S.B."/>
            <person name="Chen Z."/>
            <person name="Engels R."/>
            <person name="Freedman E."/>
            <person name="Gellesch M."/>
            <person name="Goldberg J."/>
            <person name="Griggs A."/>
            <person name="Gujja S."/>
            <person name="Heilman E.R."/>
            <person name="Heiman D.I."/>
            <person name="Howarth C."/>
            <person name="Jen D."/>
            <person name="Larson L."/>
            <person name="Mehta T."/>
            <person name="Neiman D."/>
            <person name="Park D."/>
            <person name="Pearson M."/>
            <person name="Roberts A."/>
            <person name="Saif S."/>
            <person name="Shea T."/>
            <person name="Shenoy N."/>
            <person name="Sisk P."/>
            <person name="Stolte C."/>
            <person name="Sykes S."/>
            <person name="Walk T."/>
            <person name="White J."/>
            <person name="Yandava C."/>
            <person name="Haas B."/>
            <person name="Henn M.R."/>
            <person name="Nusbaum C."/>
            <person name="Birren B."/>
        </authorList>
    </citation>
    <scope>NUCLEOTIDE SEQUENCE [LARGE SCALE GENOMIC DNA]</scope>
    <source>
        <strain evidence="3">HB3</strain>
    </source>
</reference>
<protein>
    <submittedName>
        <fullName evidence="3">Uncharacterized protein</fullName>
    </submittedName>
</protein>
<dbReference type="KEGG" id="pfh:PFHG_01653"/>
<feature type="region of interest" description="Disordered" evidence="2">
    <location>
        <begin position="263"/>
        <end position="300"/>
    </location>
</feature>
<gene>
    <name evidence="3" type="ORF">PFHG_01653</name>
</gene>
<sequence length="531" mass="62202">MEALGKTILASDDINSIKKNLAKHIVHLNEENEKYRNEIKLLKKNKDINNQILFTLNKTEISSDMIDSLFMQTKNVIIQGHENINVFYFNVKNLVQQFLEKIKYIIMENEYTKKEKLKYVVDLEDIIKKNFQEISQTVININDLRKNMKNIRAQVFDVDRVNPECFCKPSRAILENDIKQLEEVLHKHFILLKNLRKKNLSLNLNNLYVHFNNEDDQNAYSHESFNIPSEEFQMNKTYDNPETNINVHQKKNVSSKNLYEAQKKNNTSDVTNTKIEGVEKDKKEKESYEEKNDKMNTTSEENNILVGENTKVDDIFHEKLHEKIKIIEEQLKSLNNHIYCSMSESEEDDNNDLMVCKIKNNFKDKNTCPHIRKESLSKYETKTKKENLNHKSIKKQESIHSKNSSSYSSEISSSCEKTDDMLSNEKDDFNNDDEVEKSKNKMIELLALLKGKHNEDLVENTKEHINSFGHDQWENNYNLKKIYNNLKAIKNTIKNTEDDTEKNILALIESQANDIKIFGNCIDDLKSTVAQ</sequence>
<dbReference type="OrthoDB" id="378004at2759"/>
<dbReference type="Proteomes" id="UP000054289">
    <property type="component" value="Unassembled WGS sequence"/>
</dbReference>
<evidence type="ECO:0000256" key="1">
    <source>
        <dbReference type="SAM" id="Coils"/>
    </source>
</evidence>
<feature type="compositionally biased region" description="Low complexity" evidence="2">
    <location>
        <begin position="401"/>
        <end position="414"/>
    </location>
</feature>
<feature type="compositionally biased region" description="Basic and acidic residues" evidence="2">
    <location>
        <begin position="276"/>
        <end position="294"/>
    </location>
</feature>
<dbReference type="AlphaFoldDB" id="A0A0L7K9V0"/>
<dbReference type="EMBL" id="CH671946">
    <property type="protein sequence ID" value="KOB59851.1"/>
    <property type="molecule type" value="Genomic_DNA"/>
</dbReference>
<proteinExistence type="predicted"/>
<evidence type="ECO:0000313" key="3">
    <source>
        <dbReference type="EMBL" id="KOB59851.1"/>
    </source>
</evidence>
<evidence type="ECO:0000256" key="2">
    <source>
        <dbReference type="SAM" id="MobiDB-lite"/>
    </source>
</evidence>
<feature type="compositionally biased region" description="Polar residues" evidence="2">
    <location>
        <begin position="264"/>
        <end position="274"/>
    </location>
</feature>
<feature type="region of interest" description="Disordered" evidence="2">
    <location>
        <begin position="379"/>
        <end position="435"/>
    </location>
</feature>
<feature type="compositionally biased region" description="Basic and acidic residues" evidence="2">
    <location>
        <begin position="379"/>
        <end position="400"/>
    </location>
</feature>
<feature type="compositionally biased region" description="Basic and acidic residues" evidence="2">
    <location>
        <begin position="416"/>
        <end position="429"/>
    </location>
</feature>
<keyword evidence="1" id="KW-0175">Coiled coil</keyword>
<reference evidence="4" key="2">
    <citation type="submission" date="2006-03" db="EMBL/GenBank/DDBJ databases">
        <title>The genome sequence of the Plasmodium falciparum HB3.</title>
        <authorList>
            <consortium name="The Broad Institute Genome Sequencing Platform"/>
            <person name="Birren B."/>
            <person name="Lander E."/>
            <person name="Galagan J."/>
            <person name="Nusbaum C."/>
            <person name="Devon K."/>
            <person name="Henn M."/>
            <person name="Jaffe D."/>
            <person name="Butler J."/>
            <person name="Alvarez P."/>
            <person name="Gnerre S."/>
            <person name="Grabherr M."/>
            <person name="Kleber M."/>
            <person name="Mauceli E."/>
            <person name="Brockman W."/>
            <person name="MacCallum I.A."/>
            <person name="Rounsley S."/>
            <person name="Young S."/>
            <person name="LaButti K."/>
            <person name="Pushparaj V."/>
            <person name="DeCaprio D."/>
            <person name="Crawford M."/>
            <person name="Koehrsen M."/>
            <person name="Engels R."/>
            <person name="Montgomery P."/>
            <person name="Pearson M."/>
            <person name="Howarth C."/>
            <person name="Larson L."/>
            <person name="Luoma S."/>
            <person name="White J."/>
            <person name="Kodira C."/>
            <person name="Zeng Q."/>
            <person name="Oleary S."/>
            <person name="Yandava C."/>
            <person name="Alvarado L."/>
            <person name="Wirth D."/>
            <person name="Volkman S."/>
            <person name="Hartl D."/>
        </authorList>
    </citation>
    <scope>NUCLEOTIDE SEQUENCE [LARGE SCALE GENOMIC DNA]</scope>
</reference>
<name>A0A0L7K9V0_PLAFX</name>
<feature type="coiled-coil region" evidence="1">
    <location>
        <begin position="18"/>
        <end position="45"/>
    </location>
</feature>
<organism evidence="3 4">
    <name type="scientific">Plasmodium falciparum (isolate HB3)</name>
    <dbReference type="NCBI Taxonomy" id="137071"/>
    <lineage>
        <taxon>Eukaryota</taxon>
        <taxon>Sar</taxon>
        <taxon>Alveolata</taxon>
        <taxon>Apicomplexa</taxon>
        <taxon>Aconoidasida</taxon>
        <taxon>Haemosporida</taxon>
        <taxon>Plasmodiidae</taxon>
        <taxon>Plasmodium</taxon>
        <taxon>Plasmodium (Laverania)</taxon>
    </lineage>
</organism>
<evidence type="ECO:0000313" key="4">
    <source>
        <dbReference type="Proteomes" id="UP000054289"/>
    </source>
</evidence>